<dbReference type="GO" id="GO:0008270">
    <property type="term" value="F:zinc ion binding"/>
    <property type="evidence" value="ECO:0007669"/>
    <property type="project" value="UniProtKB-KW"/>
</dbReference>
<evidence type="ECO:0000313" key="3">
    <source>
        <dbReference type="EMBL" id="KAK5635491.1"/>
    </source>
</evidence>
<protein>
    <recommendedName>
        <fullName evidence="2">RING-type domain-containing protein</fullName>
    </recommendedName>
</protein>
<keyword evidence="4" id="KW-1185">Reference proteome</keyword>
<accession>A0AAN7UY74</accession>
<dbReference type="Pfam" id="PF13639">
    <property type="entry name" value="zf-RING_2"/>
    <property type="match status" value="1"/>
</dbReference>
<reference evidence="3 4" key="1">
    <citation type="submission" date="2023-10" db="EMBL/GenBank/DDBJ databases">
        <title>Draft genome sequence of Xylaria bambusicola isolate GMP-LS, the root and basal stem rot pathogen of sugarcane in Indonesia.</title>
        <authorList>
            <person name="Selvaraj P."/>
            <person name="Muralishankar V."/>
            <person name="Muruganantham S."/>
            <person name="Sp S."/>
            <person name="Haryani S."/>
            <person name="Lau K.J.X."/>
            <person name="Naqvi N.I."/>
        </authorList>
    </citation>
    <scope>NUCLEOTIDE SEQUENCE [LARGE SCALE GENOMIC DNA]</scope>
    <source>
        <strain evidence="3">GMP-LS</strain>
    </source>
</reference>
<gene>
    <name evidence="3" type="ORF">RRF57_011203</name>
</gene>
<comment type="caution">
    <text evidence="3">The sequence shown here is derived from an EMBL/GenBank/DDBJ whole genome shotgun (WGS) entry which is preliminary data.</text>
</comment>
<dbReference type="InterPro" id="IPR013083">
    <property type="entry name" value="Znf_RING/FYVE/PHD"/>
</dbReference>
<organism evidence="3 4">
    <name type="scientific">Xylaria bambusicola</name>
    <dbReference type="NCBI Taxonomy" id="326684"/>
    <lineage>
        <taxon>Eukaryota</taxon>
        <taxon>Fungi</taxon>
        <taxon>Dikarya</taxon>
        <taxon>Ascomycota</taxon>
        <taxon>Pezizomycotina</taxon>
        <taxon>Sordariomycetes</taxon>
        <taxon>Xylariomycetidae</taxon>
        <taxon>Xylariales</taxon>
        <taxon>Xylariaceae</taxon>
        <taxon>Xylaria</taxon>
    </lineage>
</organism>
<keyword evidence="1" id="KW-0863">Zinc-finger</keyword>
<proteinExistence type="predicted"/>
<dbReference type="Gene3D" id="3.30.40.10">
    <property type="entry name" value="Zinc/RING finger domain, C3HC4 (zinc finger)"/>
    <property type="match status" value="1"/>
</dbReference>
<keyword evidence="1" id="KW-0862">Zinc</keyword>
<evidence type="ECO:0000313" key="4">
    <source>
        <dbReference type="Proteomes" id="UP001305414"/>
    </source>
</evidence>
<dbReference type="SMART" id="SM00184">
    <property type="entry name" value="RING"/>
    <property type="match status" value="1"/>
</dbReference>
<dbReference type="Proteomes" id="UP001305414">
    <property type="component" value="Unassembled WGS sequence"/>
</dbReference>
<keyword evidence="1" id="KW-0479">Metal-binding</keyword>
<sequence>MASFSYQRVYEAVRFVESEFRRVASPNGSTGPNLQCPPGLSPEEYEKSLLKGPPPGLVRVSAPVNTPTRVLTNEDVSLFGDFARYLGEGGNIDDEGFIVKLDLKCGICFDHPLWVADCASPDEHFHSTELFEGIVVIPCGHYYGSECLDEWLRTSNREGFANQEGAFSCPACRYSLKYRCGHYLAPIEYSPDTHRNQTVPLTIPEGGHVSHYCEDCAEQRVDRAIDELRGLLFQPIMPSDLRFHNSEEILQQTSREFGAYAKTYWQRMQKHYNMW</sequence>
<dbReference type="SUPFAM" id="SSF57850">
    <property type="entry name" value="RING/U-box"/>
    <property type="match status" value="1"/>
</dbReference>
<dbReference type="EMBL" id="JAWHQM010000053">
    <property type="protein sequence ID" value="KAK5635491.1"/>
    <property type="molecule type" value="Genomic_DNA"/>
</dbReference>
<dbReference type="AlphaFoldDB" id="A0AAN7UY74"/>
<dbReference type="PROSITE" id="PS50089">
    <property type="entry name" value="ZF_RING_2"/>
    <property type="match status" value="1"/>
</dbReference>
<feature type="domain" description="RING-type" evidence="2">
    <location>
        <begin position="105"/>
        <end position="173"/>
    </location>
</feature>
<evidence type="ECO:0000256" key="1">
    <source>
        <dbReference type="PROSITE-ProRule" id="PRU00175"/>
    </source>
</evidence>
<name>A0AAN7UY74_9PEZI</name>
<evidence type="ECO:0000259" key="2">
    <source>
        <dbReference type="PROSITE" id="PS50089"/>
    </source>
</evidence>
<dbReference type="InterPro" id="IPR001841">
    <property type="entry name" value="Znf_RING"/>
</dbReference>